<organism evidence="1 2">
    <name type="scientific">Lacticaseibacillus pabuli</name>
    <dbReference type="NCBI Taxonomy" id="3025672"/>
    <lineage>
        <taxon>Bacteria</taxon>
        <taxon>Bacillati</taxon>
        <taxon>Bacillota</taxon>
        <taxon>Bacilli</taxon>
        <taxon>Lactobacillales</taxon>
        <taxon>Lactobacillaceae</taxon>
        <taxon>Lacticaseibacillus</taxon>
    </lineage>
</organism>
<keyword evidence="2" id="KW-1185">Reference proteome</keyword>
<sequence>MLNVDYIRINGRSSRDLGMKMDFSSFQWNSTAHARTVTSIPGLSGDRQYSDNRFVNVKQTFPFAIESFQQPLLQVQSSISQWLNPIADYMPLFFSVLPDYFLEAVPVSDNAQLSWVDRWTGMLSLTFDCKPYMKRFDGDQYTSSSTIKNVEQATALPLIHITGSGNVTVVVNDVTYTINDLDGDAFIDSELEETYDADGSSLADSTQFVDHNYPILVPGENTIGHSDGITALEVKPRWRKLM</sequence>
<evidence type="ECO:0008006" key="3">
    <source>
        <dbReference type="Google" id="ProtNLM"/>
    </source>
</evidence>
<dbReference type="Proteomes" id="UP001220377">
    <property type="component" value="Chromosome"/>
</dbReference>
<name>A0ABY7WNM5_9LACO</name>
<reference evidence="1 2" key="1">
    <citation type="submission" date="2023-02" db="EMBL/GenBank/DDBJ databases">
        <title>Genome sequence of Lacticaseibacillus sp. KACC 23028.</title>
        <authorList>
            <person name="Kim S."/>
            <person name="Heo J."/>
            <person name="Kwon S.-W."/>
        </authorList>
    </citation>
    <scope>NUCLEOTIDE SEQUENCE [LARGE SCALE GENOMIC DNA]</scope>
    <source>
        <strain evidence="1 2">KACC 23028</strain>
    </source>
</reference>
<proteinExistence type="predicted"/>
<protein>
    <recommendedName>
        <fullName evidence="3">Phage tail protein</fullName>
    </recommendedName>
</protein>
<evidence type="ECO:0000313" key="1">
    <source>
        <dbReference type="EMBL" id="WDF81807.1"/>
    </source>
</evidence>
<gene>
    <name evidence="1" type="ORF">PQ472_07695</name>
</gene>
<evidence type="ECO:0000313" key="2">
    <source>
        <dbReference type="Proteomes" id="UP001220377"/>
    </source>
</evidence>
<accession>A0ABY7WNM5</accession>
<dbReference type="RefSeq" id="WP_274258808.1">
    <property type="nucleotide sequence ID" value="NZ_CP117884.1"/>
</dbReference>
<dbReference type="EMBL" id="CP117884">
    <property type="protein sequence ID" value="WDF81807.1"/>
    <property type="molecule type" value="Genomic_DNA"/>
</dbReference>